<feature type="coiled-coil region" evidence="3">
    <location>
        <begin position="913"/>
        <end position="947"/>
    </location>
</feature>
<dbReference type="InParanoid" id="A0A061EI91"/>
<dbReference type="SMART" id="SM00297">
    <property type="entry name" value="BROMO"/>
    <property type="match status" value="1"/>
</dbReference>
<gene>
    <name evidence="6" type="ORF">TCM_019641</name>
</gene>
<evidence type="ECO:0000313" key="7">
    <source>
        <dbReference type="Proteomes" id="UP000026915"/>
    </source>
</evidence>
<organism evidence="6 7">
    <name type="scientific">Theobroma cacao</name>
    <name type="common">Cacao</name>
    <name type="synonym">Cocoa</name>
    <dbReference type="NCBI Taxonomy" id="3641"/>
    <lineage>
        <taxon>Eukaryota</taxon>
        <taxon>Viridiplantae</taxon>
        <taxon>Streptophyta</taxon>
        <taxon>Embryophyta</taxon>
        <taxon>Tracheophyta</taxon>
        <taxon>Spermatophyta</taxon>
        <taxon>Magnoliopsida</taxon>
        <taxon>eudicotyledons</taxon>
        <taxon>Gunneridae</taxon>
        <taxon>Pentapetalae</taxon>
        <taxon>rosids</taxon>
        <taxon>malvids</taxon>
        <taxon>Malvales</taxon>
        <taxon>Malvaceae</taxon>
        <taxon>Byttnerioideae</taxon>
        <taxon>Theobroma</taxon>
    </lineage>
</organism>
<evidence type="ECO:0000256" key="4">
    <source>
        <dbReference type="SAM" id="MobiDB-lite"/>
    </source>
</evidence>
<dbReference type="EMBL" id="CM001882">
    <property type="protein sequence ID" value="EOY04373.1"/>
    <property type="molecule type" value="Genomic_DNA"/>
</dbReference>
<feature type="region of interest" description="Disordered" evidence="4">
    <location>
        <begin position="1026"/>
        <end position="1084"/>
    </location>
</feature>
<feature type="compositionally biased region" description="Polar residues" evidence="4">
    <location>
        <begin position="273"/>
        <end position="297"/>
    </location>
</feature>
<dbReference type="PANTHER" id="PTHR31016:SF20">
    <property type="entry name" value="HEAT-INDUCIBLE TRANSCRIPTION REPRESSOR-RELATED"/>
    <property type="match status" value="1"/>
</dbReference>
<evidence type="ECO:0000256" key="3">
    <source>
        <dbReference type="SAM" id="Coils"/>
    </source>
</evidence>
<keyword evidence="3" id="KW-0175">Coiled coil</keyword>
<feature type="compositionally biased region" description="Low complexity" evidence="4">
    <location>
        <begin position="1041"/>
        <end position="1051"/>
    </location>
</feature>
<dbReference type="InterPro" id="IPR036427">
    <property type="entry name" value="Bromodomain-like_sf"/>
</dbReference>
<protein>
    <recommendedName>
        <fullName evidence="5">Bromo domain-containing protein</fullName>
    </recommendedName>
</protein>
<keyword evidence="7" id="KW-1185">Reference proteome</keyword>
<accession>A0A061EI91</accession>
<dbReference type="AlphaFoldDB" id="A0A061EI91"/>
<proteinExistence type="predicted"/>
<feature type="domain" description="Bromo" evidence="5">
    <location>
        <begin position="150"/>
        <end position="220"/>
    </location>
</feature>
<name>A0A061EI91_THECC</name>
<dbReference type="HOGENOM" id="CLU_285666_0_0_1"/>
<evidence type="ECO:0000313" key="6">
    <source>
        <dbReference type="EMBL" id="EOY04373.1"/>
    </source>
</evidence>
<feature type="region of interest" description="Disordered" evidence="4">
    <location>
        <begin position="1"/>
        <end position="131"/>
    </location>
</feature>
<feature type="region of interest" description="Disordered" evidence="4">
    <location>
        <begin position="248"/>
        <end position="297"/>
    </location>
</feature>
<dbReference type="CDD" id="cd04369">
    <property type="entry name" value="Bromodomain"/>
    <property type="match status" value="1"/>
</dbReference>
<dbReference type="InterPro" id="IPR001487">
    <property type="entry name" value="Bromodomain"/>
</dbReference>
<dbReference type="Proteomes" id="UP000026915">
    <property type="component" value="Chromosome 4"/>
</dbReference>
<dbReference type="Gramene" id="EOY04373">
    <property type="protein sequence ID" value="EOY04373"/>
    <property type="gene ID" value="TCM_019641"/>
</dbReference>
<dbReference type="PROSITE" id="PS50014">
    <property type="entry name" value="BROMODOMAIN_2"/>
    <property type="match status" value="1"/>
</dbReference>
<dbReference type="eggNOG" id="KOG0955">
    <property type="taxonomic scope" value="Eukaryota"/>
</dbReference>
<feature type="compositionally biased region" description="Low complexity" evidence="4">
    <location>
        <begin position="692"/>
        <end position="705"/>
    </location>
</feature>
<evidence type="ECO:0000256" key="2">
    <source>
        <dbReference type="PROSITE-ProRule" id="PRU00035"/>
    </source>
</evidence>
<keyword evidence="1 2" id="KW-0103">Bromodomain</keyword>
<feature type="region of interest" description="Disordered" evidence="4">
    <location>
        <begin position="678"/>
        <end position="705"/>
    </location>
</feature>
<dbReference type="Gene3D" id="1.20.920.10">
    <property type="entry name" value="Bromodomain-like"/>
    <property type="match status" value="1"/>
</dbReference>
<evidence type="ECO:0000259" key="5">
    <source>
        <dbReference type="PROSITE" id="PS50014"/>
    </source>
</evidence>
<feature type="compositionally biased region" description="Basic and acidic residues" evidence="4">
    <location>
        <begin position="678"/>
        <end position="691"/>
    </location>
</feature>
<feature type="compositionally biased region" description="Basic and acidic residues" evidence="4">
    <location>
        <begin position="94"/>
        <end position="103"/>
    </location>
</feature>
<dbReference type="SUPFAM" id="SSF47370">
    <property type="entry name" value="Bromodomain"/>
    <property type="match status" value="1"/>
</dbReference>
<evidence type="ECO:0000256" key="1">
    <source>
        <dbReference type="ARBA" id="ARBA00023117"/>
    </source>
</evidence>
<sequence>MARKVRMSKWKEGQRRSPRISASHPCEAQRSRRVGRTALAPPPQAMGLQVQHSRPQDQGPASRTRARKKRKLRPVDDVAATSLSPFAQQGSDLQSHDEDHRISCDPPTAQGGNSPKFDDKAVSPDQLSSVPSTRWMPEKRILELVLDILQRRDTYEIFAEPVDREEVEDYYDIIKEPMDFGTMRAKLHEGMYTSLQQFEHDVYLISKNAMHFNSSATIYFRQARAIDELAKKVFHSLKTDPENFELEFSETRRRTSRRLMSEARAPSYSSSSKLATNLRRNSKTNVSSKPMPSFLPNSSNLRKGVRGICGLAGATTDCNARDHVVHSGALNGRGNNFAEVDRRCTYRPWTSLHTDNDSIVSTIYSDSKPLIPVNQQDIGYRDSLMFFVKDLGPTAQMIAKQKLIGCSVDASNCWTPGSKHWFQEPECQNPNAFHSTQRGLPILDSAFTAASENLFDHLQRGPNILGNANYKVDSSYAGAGEKAYASNKMLIPSASVVVVSSSDEKKSPVAFKGDGHFSNAMDIFGLFGCDKLHQDQCSEIQLGSHPSSVGQDIIAQDEVEVRGSVEGGQELKAGQPNQLGSQFIFDLPFLKKRLDQINSSGKDKLLQQGSSIETPFLNEEVNWKMQLACSRHKKLSTQNIQRSLSLSLCVRKKPTKKKLEEKEMAYRRRQGISRASTFKEEIHHPPDDNDSKTFTSSYSFSSSTSPANSLAAQAIRASAAARKTDSPAFAAHSDFGPSRSKGFNAYEDARNDSKGFWGVLARKAKAILDDDNMSQQFETPGRVGSSYMFDASTASQQKQQPGDQGFRRMDNPTIRRGLHKLTSSLNQIGDTFERAFEEGRTIVESKTQDIIQETRKLQIRRKGSGPEEQNLVTGFNSTSQQPLVQPTQLQNQTNHETQLKASRDVAMATAAKAKLLLRELKTVKADLAFAKERCAQLEEENKLLRESREKGGNPADDDLIRLQLETLLAEKARLAHENSVYARENRFLREIVEYHQLTMQDVVYLDEGAEEVTEVYPINFPFSKMLSEDSPTSPESPPSPSEVTPSTTSPPMTQEILPLPESDVSPTSSVPDGEDARRPPPSSV</sequence>
<dbReference type="Pfam" id="PF00439">
    <property type="entry name" value="Bromodomain"/>
    <property type="match status" value="1"/>
</dbReference>
<dbReference type="PANTHER" id="PTHR31016">
    <property type="entry name" value="OS04G0228100 PROTEIN"/>
    <property type="match status" value="1"/>
</dbReference>
<dbReference type="PRINTS" id="PR00503">
    <property type="entry name" value="BROMODOMAIN"/>
</dbReference>
<feature type="compositionally biased region" description="Polar residues" evidence="4">
    <location>
        <begin position="81"/>
        <end position="93"/>
    </location>
</feature>
<reference evidence="6 7" key="1">
    <citation type="journal article" date="2013" name="Genome Biol.">
        <title>The genome sequence of the most widely cultivated cacao type and its use to identify candidate genes regulating pod color.</title>
        <authorList>
            <person name="Motamayor J.C."/>
            <person name="Mockaitis K."/>
            <person name="Schmutz J."/>
            <person name="Haiminen N."/>
            <person name="Iii D.L."/>
            <person name="Cornejo O."/>
            <person name="Findley S.D."/>
            <person name="Zheng P."/>
            <person name="Utro F."/>
            <person name="Royaert S."/>
            <person name="Saski C."/>
            <person name="Jenkins J."/>
            <person name="Podicheti R."/>
            <person name="Zhao M."/>
            <person name="Scheffler B.E."/>
            <person name="Stack J.C."/>
            <person name="Feltus F.A."/>
            <person name="Mustiga G.M."/>
            <person name="Amores F."/>
            <person name="Phillips W."/>
            <person name="Marelli J.P."/>
            <person name="May G.D."/>
            <person name="Shapiro H."/>
            <person name="Ma J."/>
            <person name="Bustamante C.D."/>
            <person name="Schnell R.J."/>
            <person name="Main D."/>
            <person name="Gilbert D."/>
            <person name="Parida L."/>
            <person name="Kuhn D.N."/>
        </authorList>
    </citation>
    <scope>NUCLEOTIDE SEQUENCE [LARGE SCALE GENOMIC DNA]</scope>
    <source>
        <strain evidence="7">cv. Matina 1-6</strain>
    </source>
</reference>